<keyword evidence="7" id="KW-1185">Reference proteome</keyword>
<dbReference type="InterPro" id="IPR012925">
    <property type="entry name" value="TipAS_dom"/>
</dbReference>
<accession>A0ABV6MVD0</accession>
<evidence type="ECO:0000256" key="4">
    <source>
        <dbReference type="ARBA" id="ARBA00023163"/>
    </source>
</evidence>
<feature type="domain" description="HTH merR-type" evidence="5">
    <location>
        <begin position="1"/>
        <end position="71"/>
    </location>
</feature>
<keyword evidence="1" id="KW-0678">Repressor</keyword>
<dbReference type="SMART" id="SM00422">
    <property type="entry name" value="HTH_MERR"/>
    <property type="match status" value="1"/>
</dbReference>
<dbReference type="Proteomes" id="UP001589810">
    <property type="component" value="Unassembled WGS sequence"/>
</dbReference>
<evidence type="ECO:0000313" key="6">
    <source>
        <dbReference type="EMBL" id="MFC0544127.1"/>
    </source>
</evidence>
<evidence type="ECO:0000256" key="3">
    <source>
        <dbReference type="ARBA" id="ARBA00023125"/>
    </source>
</evidence>
<dbReference type="Pfam" id="PF07739">
    <property type="entry name" value="TipAS"/>
    <property type="match status" value="1"/>
</dbReference>
<proteinExistence type="predicted"/>
<evidence type="ECO:0000313" key="7">
    <source>
        <dbReference type="Proteomes" id="UP001589810"/>
    </source>
</evidence>
<dbReference type="RefSeq" id="WP_273935611.1">
    <property type="nucleotide sequence ID" value="NZ_CP097263.1"/>
</dbReference>
<dbReference type="InterPro" id="IPR000551">
    <property type="entry name" value="MerR-type_HTH_dom"/>
</dbReference>
<dbReference type="CDD" id="cd01106">
    <property type="entry name" value="HTH_TipAL-Mta"/>
    <property type="match status" value="1"/>
</dbReference>
<dbReference type="PANTHER" id="PTHR30204:SF69">
    <property type="entry name" value="MERR-FAMILY TRANSCRIPTIONAL REGULATOR"/>
    <property type="match status" value="1"/>
</dbReference>
<dbReference type="InterPro" id="IPR047057">
    <property type="entry name" value="MerR_fam"/>
</dbReference>
<dbReference type="PANTHER" id="PTHR30204">
    <property type="entry name" value="REDOX-CYCLING DRUG-SENSING TRANSCRIPTIONAL ACTIVATOR SOXR"/>
    <property type="match status" value="1"/>
</dbReference>
<gene>
    <name evidence="6" type="ORF">ACFFH7_21665</name>
</gene>
<keyword evidence="2" id="KW-0805">Transcription regulation</keyword>
<dbReference type="InterPro" id="IPR036244">
    <property type="entry name" value="TipA-like_antibiotic-bd"/>
</dbReference>
<dbReference type="InterPro" id="IPR009061">
    <property type="entry name" value="DNA-bd_dom_put_sf"/>
</dbReference>
<dbReference type="Gene3D" id="1.10.1660.10">
    <property type="match status" value="1"/>
</dbReference>
<dbReference type="EMBL" id="JBHLUD010000007">
    <property type="protein sequence ID" value="MFC0544127.1"/>
    <property type="molecule type" value="Genomic_DNA"/>
</dbReference>
<dbReference type="Gene3D" id="1.10.490.50">
    <property type="entry name" value="Antibiotic binding domain of TipA-like multidrug resistance regulators"/>
    <property type="match status" value="1"/>
</dbReference>
<name>A0ABV6MVD0_9PSEU</name>
<evidence type="ECO:0000259" key="5">
    <source>
        <dbReference type="PROSITE" id="PS50937"/>
    </source>
</evidence>
<dbReference type="SUPFAM" id="SSF46955">
    <property type="entry name" value="Putative DNA-binding domain"/>
    <property type="match status" value="1"/>
</dbReference>
<keyword evidence="3" id="KW-0238">DNA-binding</keyword>
<protein>
    <submittedName>
        <fullName evidence="6">MerR family transcriptional regulator</fullName>
    </submittedName>
</protein>
<evidence type="ECO:0000256" key="2">
    <source>
        <dbReference type="ARBA" id="ARBA00023015"/>
    </source>
</evidence>
<keyword evidence="4" id="KW-0804">Transcription</keyword>
<dbReference type="SUPFAM" id="SSF89082">
    <property type="entry name" value="Antibiotic binding domain of TipA-like multidrug resistance regulators"/>
    <property type="match status" value="1"/>
</dbReference>
<comment type="caution">
    <text evidence="6">The sequence shown here is derived from an EMBL/GenBank/DDBJ whole genome shotgun (WGS) entry which is preliminary data.</text>
</comment>
<evidence type="ECO:0000256" key="1">
    <source>
        <dbReference type="ARBA" id="ARBA00022491"/>
    </source>
</evidence>
<dbReference type="PROSITE" id="PS50937">
    <property type="entry name" value="HTH_MERR_2"/>
    <property type="match status" value="1"/>
</dbReference>
<sequence length="251" mass="28513">MSWSITQLARMSGVTARALRHYDEIGLLRPARVGDNGYRWYEREQLLRLQEILLLRQLDLDLPTIGRILDGEHDRLAALRDHRERLLAERDRMDRLVRTITSTIADLEGSTTMPDNELFDGFDLSPATLDELEAKSPASSKHYFDEMRANTANWTEQDFAAANEQTADGERRLLALMLDDAPVDDPRVLDLMAESHAAEQTLLVLNKEEYCALAQAFAATPELRAHLDARHPHLAEYMRDAMLAYAAARLS</sequence>
<dbReference type="Pfam" id="PF13411">
    <property type="entry name" value="MerR_1"/>
    <property type="match status" value="1"/>
</dbReference>
<reference evidence="6 7" key="1">
    <citation type="submission" date="2024-09" db="EMBL/GenBank/DDBJ databases">
        <authorList>
            <person name="Sun Q."/>
            <person name="Mori K."/>
        </authorList>
    </citation>
    <scope>NUCLEOTIDE SEQUENCE [LARGE SCALE GENOMIC DNA]</scope>
    <source>
        <strain evidence="6 7">TBRC 1432</strain>
    </source>
</reference>
<organism evidence="6 7">
    <name type="scientific">Kutzneria chonburiensis</name>
    <dbReference type="NCBI Taxonomy" id="1483604"/>
    <lineage>
        <taxon>Bacteria</taxon>
        <taxon>Bacillati</taxon>
        <taxon>Actinomycetota</taxon>
        <taxon>Actinomycetes</taxon>
        <taxon>Pseudonocardiales</taxon>
        <taxon>Pseudonocardiaceae</taxon>
        <taxon>Kutzneria</taxon>
    </lineage>
</organism>